<dbReference type="EMBL" id="CP003557">
    <property type="protein sequence ID" value="AFN75982.1"/>
    <property type="molecule type" value="Genomic_DNA"/>
</dbReference>
<proteinExistence type="predicted"/>
<dbReference type="HOGENOM" id="CLU_024854_0_0_10"/>
<evidence type="ECO:0008006" key="3">
    <source>
        <dbReference type="Google" id="ProtNLM"/>
    </source>
</evidence>
<dbReference type="AlphaFoldDB" id="I6YZJ7"/>
<dbReference type="STRING" id="1191523.MROS_2752"/>
<dbReference type="SUPFAM" id="SSF47781">
    <property type="entry name" value="RuvA domain 2-like"/>
    <property type="match status" value="1"/>
</dbReference>
<keyword evidence="2" id="KW-1185">Reference proteome</keyword>
<dbReference type="Gene3D" id="1.10.150.280">
    <property type="entry name" value="AF1531-like domain"/>
    <property type="match status" value="1"/>
</dbReference>
<dbReference type="Proteomes" id="UP000009011">
    <property type="component" value="Chromosome"/>
</dbReference>
<dbReference type="PANTHER" id="PTHR21180">
    <property type="entry name" value="ENDONUCLEASE/EXONUCLEASE/PHOSPHATASE FAMILY DOMAIN-CONTAINING PROTEIN 1"/>
    <property type="match status" value="1"/>
</dbReference>
<dbReference type="InterPro" id="IPR051675">
    <property type="entry name" value="Endo/Exo/Phosphatase_dom_1"/>
</dbReference>
<evidence type="ECO:0000313" key="2">
    <source>
        <dbReference type="Proteomes" id="UP000009011"/>
    </source>
</evidence>
<dbReference type="Pfam" id="PF12836">
    <property type="entry name" value="HHH_3"/>
    <property type="match status" value="1"/>
</dbReference>
<protein>
    <recommendedName>
        <fullName evidence="3">Helix-hairpin-helix domain-containing protein</fullName>
    </recommendedName>
</protein>
<evidence type="ECO:0000313" key="1">
    <source>
        <dbReference type="EMBL" id="AFN75982.1"/>
    </source>
</evidence>
<name>I6YZJ7_MELRP</name>
<organism evidence="1 2">
    <name type="scientific">Melioribacter roseus (strain DSM 23840 / JCM 17771 / VKM B-2668 / P3M-2)</name>
    <dbReference type="NCBI Taxonomy" id="1191523"/>
    <lineage>
        <taxon>Bacteria</taxon>
        <taxon>Pseudomonadati</taxon>
        <taxon>Ignavibacteriota</taxon>
        <taxon>Ignavibacteria</taxon>
        <taxon>Ignavibacteriales</taxon>
        <taxon>Melioribacteraceae</taxon>
        <taxon>Melioribacter</taxon>
    </lineage>
</organism>
<reference evidence="1 2" key="1">
    <citation type="journal article" date="2013" name="PLoS ONE">
        <title>Genomic analysis of Melioribacter roseus, facultatively anaerobic organotrophic bacterium representing a novel deep lineage within Bacteriodetes/Chlorobi group.</title>
        <authorList>
            <person name="Kadnikov V.V."/>
            <person name="Mardanov A.V."/>
            <person name="Podosokorskaya O.A."/>
            <person name="Gavrilov S.N."/>
            <person name="Kublanov I.V."/>
            <person name="Beletsky A.V."/>
            <person name="Bonch-Osmolovskaya E.A."/>
            <person name="Ravin N.V."/>
        </authorList>
    </citation>
    <scope>NUCLEOTIDE SEQUENCE [LARGE SCALE GENOMIC DNA]</scope>
    <source>
        <strain evidence="2">JCM 17771 / P3M-2</strain>
    </source>
</reference>
<gene>
    <name evidence="1" type="ordered locus">MROS_2752</name>
</gene>
<dbReference type="PANTHER" id="PTHR21180:SF32">
    <property type="entry name" value="ENDONUCLEASE_EXONUCLEASE_PHOSPHATASE FAMILY DOMAIN-CONTAINING PROTEIN 1"/>
    <property type="match status" value="1"/>
</dbReference>
<dbReference type="OrthoDB" id="9766750at2"/>
<dbReference type="KEGG" id="mro:MROS_2752"/>
<dbReference type="RefSeq" id="WP_014857412.1">
    <property type="nucleotide sequence ID" value="NC_018178.1"/>
</dbReference>
<sequence length="642" mass="74089">MKYLSAILMTLFFMSETVAQRDTAYEEVMSQLLEDNLGEIEESEIADEIEELLDNPIDINNASQEELLRIPLLDNRRAAAIIRYRKSHGGFDNKNELFLVPELNDKIARWISYFITIAPATKSVNIFSYSKITLRSRIQSDLQLRKAYTENKFAGNRLKSYNRILYYGNYFSAGILTDKDPGEKSYTDFISGFIQINTKTFLNKIILGNYIIEAGGGLILWSPYNYRKGSEVIIPISNFRNRSKPYKSSGEYGYLSGAAASLSSGIIEFTPFLSLKKIDASLDSTGNINSFRYDGYHRSSTELAINSNTKEFTYGALIKINPLENLTVGLTTVAYQYDRDIASLALRKIQNHSINFVYVNSLINVNGETAMFKNHLSSITSIVFTPVEDMKIGFSYRNYSPGFYSVTGNSFGENMNSKNEKGFYCSVEANTRFGLFSVYYDIYYFPNVKNNFPSKGKDFLMTYKYKLNKTNGLYLLYKNESSEKLSDKETYPFLEPQSRRRYRIELTNFFRDRIRFKTRFEYVRFISASKKENGFLIYQDARYKPIENLAAYARIVFFDTDSYDSRLYVYENDLEGLLTNGLMYGEGIKWYLLIKYIIKEFSISLKYSELYKPFEDKLGSGYSEIGGNTDNRISFQIDYALK</sequence>
<dbReference type="eggNOG" id="COG1555">
    <property type="taxonomic scope" value="Bacteria"/>
</dbReference>
<accession>I6YZJ7</accession>
<dbReference type="InterPro" id="IPR010994">
    <property type="entry name" value="RuvA_2-like"/>
</dbReference>